<dbReference type="AlphaFoldDB" id="A0A423VA10"/>
<evidence type="ECO:0000313" key="2">
    <source>
        <dbReference type="EMBL" id="ROV87736.1"/>
    </source>
</evidence>
<dbReference type="EMBL" id="LKEA01000089">
    <property type="protein sequence ID" value="ROV87736.1"/>
    <property type="molecule type" value="Genomic_DNA"/>
</dbReference>
<comment type="caution">
    <text evidence="2">The sequence shown here is derived from an EMBL/GenBank/DDBJ whole genome shotgun (WGS) entry which is preliminary data.</text>
</comment>
<reference evidence="2 3" key="1">
    <citation type="submission" date="2015-09" db="EMBL/GenBank/DDBJ databases">
        <title>Host preference determinants of Valsa canker pathogens revealed by comparative genomics.</title>
        <authorList>
            <person name="Yin Z."/>
            <person name="Huang L."/>
        </authorList>
    </citation>
    <scope>NUCLEOTIDE SEQUENCE [LARGE SCALE GENOMIC DNA]</scope>
    <source>
        <strain evidence="2 3">03-1</strain>
    </source>
</reference>
<organism evidence="2 3">
    <name type="scientific">Cytospora schulzeri</name>
    <dbReference type="NCBI Taxonomy" id="448051"/>
    <lineage>
        <taxon>Eukaryota</taxon>
        <taxon>Fungi</taxon>
        <taxon>Dikarya</taxon>
        <taxon>Ascomycota</taxon>
        <taxon>Pezizomycotina</taxon>
        <taxon>Sordariomycetes</taxon>
        <taxon>Sordariomycetidae</taxon>
        <taxon>Diaporthales</taxon>
        <taxon>Cytosporaceae</taxon>
        <taxon>Cytospora</taxon>
    </lineage>
</organism>
<protein>
    <submittedName>
        <fullName evidence="2">Uncharacterized protein</fullName>
    </submittedName>
</protein>
<dbReference type="OrthoDB" id="37886at2759"/>
<accession>A0A423VA10</accession>
<proteinExistence type="predicted"/>
<sequence length="649" mass="69132">MASNSGQWRVQPPPSQPNKPYATAPVTARVPMPKVPIVDPPAPGTGRQATGVTSGFPSPGREHLQANPKLNEDRTRITYGIQQSIPEAVRRSVRDNWEKCLLGSDFHQAFILNASIHHASPAAIRRGMRDFGKAMILAAKHDIIDQMTPTDLDQLADRILAKASNSFLDKALELRIKTIEAVPLINALARAERLGYESSDVVDDPGAYGGPPASQPIPSQIIPSPASSAAPPVPGSQPPISTMPLHCGICFRKFNYQSSYEHHVKGKVCTRSPNSPGGFKFSCQHCGQGFTTVMGLQYHNANKVCGDFGEPIKVSRTTPPVAVSTPAASRVAKPVTPAMAKSASKALGLVRSPYGTPGLHTPNGAVADPYAHLSPEQLTAMQQELRDAEIKYGERMRQANLIPDEAEKKQRIDGLSNSFGTKQSLIRKKYGVRLRMRRTKAEIQSERDRMQYRTAAELMADIGITGVSQGPGRPMTSTPHRPHPSAEGGMSWAGANNRAAAQQAPTTSTLASSLPVPKPSMDDNPRIVDVTMHGSNKRRYSGSTIDSSSHKRVAYSQIGGLGSAAAAAETQDPTLPTRAESASSFAKGKGTADEPMALGDTDDSDSEDSGEDGDIPAQLPASVRQSLQRSSSAALGANGSSRPGSSSTK</sequence>
<feature type="region of interest" description="Disordered" evidence="1">
    <location>
        <begin position="465"/>
        <end position="550"/>
    </location>
</feature>
<feature type="compositionally biased region" description="Polar residues" evidence="1">
    <location>
        <begin position="47"/>
        <end position="56"/>
    </location>
</feature>
<name>A0A423VA10_9PEZI</name>
<feature type="compositionally biased region" description="Low complexity" evidence="1">
    <location>
        <begin position="493"/>
        <end position="504"/>
    </location>
</feature>
<dbReference type="Gene3D" id="3.30.160.60">
    <property type="entry name" value="Classic Zinc Finger"/>
    <property type="match status" value="1"/>
</dbReference>
<gene>
    <name evidence="2" type="ORF">VMCG_10589</name>
</gene>
<keyword evidence="3" id="KW-1185">Reference proteome</keyword>
<feature type="region of interest" description="Disordered" evidence="1">
    <location>
        <begin position="1"/>
        <end position="66"/>
    </location>
</feature>
<dbReference type="STRING" id="356882.A0A423VA10"/>
<feature type="compositionally biased region" description="Low complexity" evidence="1">
    <location>
        <begin position="630"/>
        <end position="641"/>
    </location>
</feature>
<dbReference type="Proteomes" id="UP000283895">
    <property type="component" value="Unassembled WGS sequence"/>
</dbReference>
<evidence type="ECO:0000256" key="1">
    <source>
        <dbReference type="SAM" id="MobiDB-lite"/>
    </source>
</evidence>
<feature type="region of interest" description="Disordered" evidence="1">
    <location>
        <begin position="566"/>
        <end position="649"/>
    </location>
</feature>
<feature type="compositionally biased region" description="Acidic residues" evidence="1">
    <location>
        <begin position="600"/>
        <end position="614"/>
    </location>
</feature>
<evidence type="ECO:0000313" key="3">
    <source>
        <dbReference type="Proteomes" id="UP000283895"/>
    </source>
</evidence>